<keyword evidence="5" id="KW-1185">Reference proteome</keyword>
<evidence type="ECO:0000313" key="4">
    <source>
        <dbReference type="EMBL" id="RNM13002.1"/>
    </source>
</evidence>
<feature type="domain" description="Resolvase/invertase-type recombinase catalytic" evidence="3">
    <location>
        <begin position="5"/>
        <end position="151"/>
    </location>
</feature>
<dbReference type="InterPro" id="IPR011109">
    <property type="entry name" value="DNA_bind_recombinase_dom"/>
</dbReference>
<dbReference type="Pfam" id="PF00239">
    <property type="entry name" value="Resolvase"/>
    <property type="match status" value="1"/>
</dbReference>
<proteinExistence type="predicted"/>
<organism evidence="4 5">
    <name type="scientific">Nocardioides pocheonensis</name>
    <dbReference type="NCBI Taxonomy" id="661485"/>
    <lineage>
        <taxon>Bacteria</taxon>
        <taxon>Bacillati</taxon>
        <taxon>Actinomycetota</taxon>
        <taxon>Actinomycetes</taxon>
        <taxon>Propionibacteriales</taxon>
        <taxon>Nocardioidaceae</taxon>
        <taxon>Nocardioides</taxon>
    </lineage>
</organism>
<dbReference type="Pfam" id="PF07508">
    <property type="entry name" value="Recombinase"/>
    <property type="match status" value="1"/>
</dbReference>
<dbReference type="InterPro" id="IPR050639">
    <property type="entry name" value="SSR_resolvase"/>
</dbReference>
<dbReference type="Gene3D" id="3.40.50.1390">
    <property type="entry name" value="Resolvase, N-terminal catalytic domain"/>
    <property type="match status" value="1"/>
</dbReference>
<dbReference type="InterPro" id="IPR006119">
    <property type="entry name" value="Resolv_N"/>
</dbReference>
<dbReference type="Proteomes" id="UP000279994">
    <property type="component" value="Unassembled WGS sequence"/>
</dbReference>
<name>A0A3N0GLF6_9ACTN</name>
<dbReference type="CDD" id="cd00338">
    <property type="entry name" value="Ser_Recombinase"/>
    <property type="match status" value="1"/>
</dbReference>
<gene>
    <name evidence="4" type="ORF">EFL26_16350</name>
</gene>
<keyword evidence="2" id="KW-0233">DNA recombination</keyword>
<dbReference type="PROSITE" id="PS51736">
    <property type="entry name" value="RECOMBINASES_3"/>
    <property type="match status" value="1"/>
</dbReference>
<accession>A0A3N0GLF6</accession>
<sequence length="560" mass="62189">MTQRAAVLYARISVSTEESVSVQRQIASARKYASARGWRVVGEFIDDGVSATHNKPEHRPGWRSLLGSPVPFDAVVVWKVDRLARRVIDFLHADETLQARGAAIVCVEQSIDMTTGEGRAFAQMLAVFGEMEASAISSRITAARAHLISQGRIPGGLQPYGWRSVPNPDGPGYVRGQDPERIEWVRGMAERVLRGDTVYSIQTWLNTVGAPAPRGRQPGRSWGYSSVDILMRNPVLAGMFPVNSRNARGREGPQVRRGEDGHPIVAADGIVTVEQYRTILHALTHKAHHSAGSKKSRRTTSPLLALLVTCRTCERLMYRCRNVGKPSLFCRHCGQMVTMLPLADYVVRRLVNERGSQRMYRRTLDVPNDPGAARKLADIDHALRATALALTEDRTEADTRSLSEEVARLKRARLAARKQAGAEAVERMVYVGTVQQVWNLCVDDDQRHEVLAGQIATLMVSKAVADGQFHSSRVELTWSANRKPVVPEAISVGPIHRRMRELHPWISLREASRLAGSSESVIKGGIKRGQITQRKVHRAHPSLERASVIAFLRDRRPIDC</sequence>
<evidence type="ECO:0000256" key="1">
    <source>
        <dbReference type="ARBA" id="ARBA00023125"/>
    </source>
</evidence>
<dbReference type="SUPFAM" id="SSF53041">
    <property type="entry name" value="Resolvase-like"/>
    <property type="match status" value="1"/>
</dbReference>
<dbReference type="SMART" id="SM00857">
    <property type="entry name" value="Resolvase"/>
    <property type="match status" value="1"/>
</dbReference>
<reference evidence="4 5" key="1">
    <citation type="submission" date="2018-11" db="EMBL/GenBank/DDBJ databases">
        <authorList>
            <person name="Li F."/>
        </authorList>
    </citation>
    <scope>NUCLEOTIDE SEQUENCE [LARGE SCALE GENOMIC DNA]</scope>
    <source>
        <strain evidence="4 5">Gsoil 818</strain>
    </source>
</reference>
<dbReference type="GO" id="GO:0000150">
    <property type="term" value="F:DNA strand exchange activity"/>
    <property type="evidence" value="ECO:0007669"/>
    <property type="project" value="InterPro"/>
</dbReference>
<evidence type="ECO:0000259" key="3">
    <source>
        <dbReference type="PROSITE" id="PS51736"/>
    </source>
</evidence>
<keyword evidence="1" id="KW-0238">DNA-binding</keyword>
<evidence type="ECO:0000256" key="2">
    <source>
        <dbReference type="ARBA" id="ARBA00023172"/>
    </source>
</evidence>
<dbReference type="Gene3D" id="3.90.1750.20">
    <property type="entry name" value="Putative Large Serine Recombinase, Chain B, Domain 2"/>
    <property type="match status" value="1"/>
</dbReference>
<dbReference type="RefSeq" id="WP_123223979.1">
    <property type="nucleotide sequence ID" value="NZ_RJSF01000043.1"/>
</dbReference>
<dbReference type="GO" id="GO:0003677">
    <property type="term" value="F:DNA binding"/>
    <property type="evidence" value="ECO:0007669"/>
    <property type="project" value="UniProtKB-KW"/>
</dbReference>
<comment type="caution">
    <text evidence="4">The sequence shown here is derived from an EMBL/GenBank/DDBJ whole genome shotgun (WGS) entry which is preliminary data.</text>
</comment>
<evidence type="ECO:0000313" key="5">
    <source>
        <dbReference type="Proteomes" id="UP000279994"/>
    </source>
</evidence>
<dbReference type="InterPro" id="IPR038109">
    <property type="entry name" value="DNA_bind_recomb_sf"/>
</dbReference>
<protein>
    <submittedName>
        <fullName evidence="4">Recombinase family protein</fullName>
    </submittedName>
</protein>
<dbReference type="EMBL" id="RJSF01000043">
    <property type="protein sequence ID" value="RNM13002.1"/>
    <property type="molecule type" value="Genomic_DNA"/>
</dbReference>
<dbReference type="InterPro" id="IPR036162">
    <property type="entry name" value="Resolvase-like_N_sf"/>
</dbReference>
<dbReference type="PANTHER" id="PTHR30461:SF2">
    <property type="entry name" value="SERINE RECOMBINASE PINE-RELATED"/>
    <property type="match status" value="1"/>
</dbReference>
<dbReference type="AlphaFoldDB" id="A0A3N0GLF6"/>
<dbReference type="OrthoDB" id="4500247at2"/>
<dbReference type="PANTHER" id="PTHR30461">
    <property type="entry name" value="DNA-INVERTASE FROM LAMBDOID PROPHAGE"/>
    <property type="match status" value="1"/>
</dbReference>